<keyword evidence="10" id="KW-1185">Reference proteome</keyword>
<dbReference type="KEGG" id="phy:AJ81_09260"/>
<dbReference type="PROSITE" id="PS50928">
    <property type="entry name" value="ABC_TM1"/>
    <property type="match status" value="1"/>
</dbReference>
<evidence type="ECO:0000256" key="4">
    <source>
        <dbReference type="ARBA" id="ARBA00022692"/>
    </source>
</evidence>
<feature type="domain" description="ABC transmembrane type-1" evidence="8">
    <location>
        <begin position="72"/>
        <end position="283"/>
    </location>
</feature>
<dbReference type="SUPFAM" id="SSF161098">
    <property type="entry name" value="MetI-like"/>
    <property type="match status" value="1"/>
</dbReference>
<keyword evidence="6 7" id="KW-0472">Membrane</keyword>
<reference evidence="9 10" key="1">
    <citation type="submission" date="2014-01" db="EMBL/GenBank/DDBJ databases">
        <title>Genome sequencing of Thermotog hypogea.</title>
        <authorList>
            <person name="Zhang X."/>
            <person name="Alvare G."/>
            <person name="Fristensky B."/>
            <person name="Chen L."/>
            <person name="Suen T."/>
            <person name="Chen Q."/>
            <person name="Ma K."/>
        </authorList>
    </citation>
    <scope>NUCLEOTIDE SEQUENCE [LARGE SCALE GENOMIC DNA]</scope>
    <source>
        <strain evidence="9 10">DSM 11164</strain>
    </source>
</reference>
<dbReference type="PANTHER" id="PTHR43005:SF1">
    <property type="entry name" value="SPERMIDINE_PUTRESCINE TRANSPORT SYSTEM PERMEASE PROTEIN"/>
    <property type="match status" value="1"/>
</dbReference>
<dbReference type="InterPro" id="IPR035906">
    <property type="entry name" value="MetI-like_sf"/>
</dbReference>
<keyword evidence="4 7" id="KW-0812">Transmembrane</keyword>
<dbReference type="PaxDb" id="1123384-AJ81_09260"/>
<dbReference type="STRING" id="1123384.AJ81_09260"/>
<comment type="subcellular location">
    <subcellularLocation>
        <location evidence="1 7">Cell membrane</location>
        <topology evidence="1 7">Multi-pass membrane protein</topology>
    </subcellularLocation>
</comment>
<feature type="transmembrane region" description="Helical" evidence="7">
    <location>
        <begin position="109"/>
        <end position="129"/>
    </location>
</feature>
<accession>A0A0X1KSQ4</accession>
<evidence type="ECO:0000256" key="7">
    <source>
        <dbReference type="RuleBase" id="RU363032"/>
    </source>
</evidence>
<evidence type="ECO:0000256" key="6">
    <source>
        <dbReference type="ARBA" id="ARBA00023136"/>
    </source>
</evidence>
<feature type="transmembrane region" description="Helical" evidence="7">
    <location>
        <begin position="233"/>
        <end position="253"/>
    </location>
</feature>
<dbReference type="Gene3D" id="1.10.3720.10">
    <property type="entry name" value="MetI-like"/>
    <property type="match status" value="1"/>
</dbReference>
<feature type="transmembrane region" description="Helical" evidence="7">
    <location>
        <begin position="7"/>
        <end position="28"/>
    </location>
</feature>
<protein>
    <submittedName>
        <fullName evidence="9">ABC transporter permease</fullName>
    </submittedName>
</protein>
<sequence>MRNRAKYVAFFVVPAFALVGIFVVYPVARTVVLSFLDSDGKFVGLENYIRVLSSREIINLEGLSRGFPLGALVHNLLWIAIHLPLTLALGLVLAVLLRNVRGGAVIKSIIFLGMVMPMIVGGVMINFMFDRNLGIFNAFLKIFGIPAKSWTAYPDTALLALIFGSVWLWVGFSTVLYSAGLETIPKDLYEAAQLDGASALKIFTKITIPMLRPITIVVVTMTLLWELKVFDIVYVATMGGPGGASNVLALQMYTYAFRAMDFNRSAVVAVLLMMSTLLVSLPLLRTLRDDQS</sequence>
<dbReference type="Pfam" id="PF00528">
    <property type="entry name" value="BPD_transp_1"/>
    <property type="match status" value="1"/>
</dbReference>
<feature type="transmembrane region" description="Helical" evidence="7">
    <location>
        <begin position="210"/>
        <end position="227"/>
    </location>
</feature>
<dbReference type="PANTHER" id="PTHR43005">
    <property type="entry name" value="BLR7065 PROTEIN"/>
    <property type="match status" value="1"/>
</dbReference>
<feature type="transmembrane region" description="Helical" evidence="7">
    <location>
        <begin position="76"/>
        <end position="97"/>
    </location>
</feature>
<dbReference type="SUPFAM" id="SSF160964">
    <property type="entry name" value="MalF N-terminal region-like"/>
    <property type="match status" value="1"/>
</dbReference>
<dbReference type="GO" id="GO:0005886">
    <property type="term" value="C:plasma membrane"/>
    <property type="evidence" value="ECO:0007669"/>
    <property type="project" value="UniProtKB-SubCell"/>
</dbReference>
<keyword evidence="2 7" id="KW-0813">Transport</keyword>
<dbReference type="CDD" id="cd06261">
    <property type="entry name" value="TM_PBP2"/>
    <property type="match status" value="1"/>
</dbReference>
<dbReference type="AlphaFoldDB" id="A0A0X1KSQ4"/>
<dbReference type="OrthoDB" id="9783714at2"/>
<keyword evidence="3" id="KW-1003">Cell membrane</keyword>
<proteinExistence type="inferred from homology"/>
<evidence type="ECO:0000259" key="8">
    <source>
        <dbReference type="PROSITE" id="PS50928"/>
    </source>
</evidence>
<evidence type="ECO:0000256" key="1">
    <source>
        <dbReference type="ARBA" id="ARBA00004651"/>
    </source>
</evidence>
<feature type="transmembrane region" description="Helical" evidence="7">
    <location>
        <begin position="157"/>
        <end position="179"/>
    </location>
</feature>
<evidence type="ECO:0000256" key="2">
    <source>
        <dbReference type="ARBA" id="ARBA00022448"/>
    </source>
</evidence>
<dbReference type="Proteomes" id="UP000077469">
    <property type="component" value="Chromosome"/>
</dbReference>
<keyword evidence="5 7" id="KW-1133">Transmembrane helix</keyword>
<evidence type="ECO:0000256" key="5">
    <source>
        <dbReference type="ARBA" id="ARBA00022989"/>
    </source>
</evidence>
<dbReference type="EMBL" id="CP007141">
    <property type="protein sequence ID" value="AJC74329.1"/>
    <property type="molecule type" value="Genomic_DNA"/>
</dbReference>
<feature type="transmembrane region" description="Helical" evidence="7">
    <location>
        <begin position="265"/>
        <end position="284"/>
    </location>
</feature>
<name>A0A0X1KSQ4_9THEM</name>
<dbReference type="GO" id="GO:0055085">
    <property type="term" value="P:transmembrane transport"/>
    <property type="evidence" value="ECO:0007669"/>
    <property type="project" value="InterPro"/>
</dbReference>
<organism evidence="9 10">
    <name type="scientific">Pseudothermotoga hypogea DSM 11164 = NBRC 106472</name>
    <dbReference type="NCBI Taxonomy" id="1123384"/>
    <lineage>
        <taxon>Bacteria</taxon>
        <taxon>Thermotogati</taxon>
        <taxon>Thermotogota</taxon>
        <taxon>Thermotogae</taxon>
        <taxon>Thermotogales</taxon>
        <taxon>Thermotogaceae</taxon>
        <taxon>Pseudothermotoga</taxon>
    </lineage>
</organism>
<evidence type="ECO:0000313" key="10">
    <source>
        <dbReference type="Proteomes" id="UP000077469"/>
    </source>
</evidence>
<dbReference type="RefSeq" id="WP_031502377.1">
    <property type="nucleotide sequence ID" value="NC_022795.1"/>
</dbReference>
<evidence type="ECO:0000256" key="3">
    <source>
        <dbReference type="ARBA" id="ARBA00022475"/>
    </source>
</evidence>
<gene>
    <name evidence="9" type="ORF">AJ81_09260</name>
</gene>
<dbReference type="InterPro" id="IPR000515">
    <property type="entry name" value="MetI-like"/>
</dbReference>
<comment type="similarity">
    <text evidence="7">Belongs to the binding-protein-dependent transport system permease family.</text>
</comment>
<dbReference type="PATRIC" id="fig|1123384.7.peg.1863"/>
<evidence type="ECO:0000313" key="9">
    <source>
        <dbReference type="EMBL" id="AJC74329.1"/>
    </source>
</evidence>